<proteinExistence type="predicted"/>
<protein>
    <submittedName>
        <fullName evidence="1">BZ3500_MvSof-1268-A1-R1_Chr5-2g07828 protein</fullName>
    </submittedName>
</protein>
<evidence type="ECO:0000313" key="2">
    <source>
        <dbReference type="Proteomes" id="UP000249723"/>
    </source>
</evidence>
<keyword evidence="2" id="KW-1185">Reference proteome</keyword>
<dbReference type="AlphaFoldDB" id="A0A2X0NJV6"/>
<gene>
    <name evidence="1" type="ORF">BZ3500_MVSOF-1268-A1-R1_CHR5-2G07828</name>
</gene>
<evidence type="ECO:0000313" key="1">
    <source>
        <dbReference type="EMBL" id="SCZ92396.1"/>
    </source>
</evidence>
<organism evidence="1 2">
    <name type="scientific">Microbotryum saponariae</name>
    <dbReference type="NCBI Taxonomy" id="289078"/>
    <lineage>
        <taxon>Eukaryota</taxon>
        <taxon>Fungi</taxon>
        <taxon>Dikarya</taxon>
        <taxon>Basidiomycota</taxon>
        <taxon>Pucciniomycotina</taxon>
        <taxon>Microbotryomycetes</taxon>
        <taxon>Microbotryales</taxon>
        <taxon>Microbotryaceae</taxon>
        <taxon>Microbotryum</taxon>
    </lineage>
</organism>
<dbReference type="EMBL" id="FMWP01000018">
    <property type="protein sequence ID" value="SCZ92396.1"/>
    <property type="molecule type" value="Genomic_DNA"/>
</dbReference>
<dbReference type="Proteomes" id="UP000249723">
    <property type="component" value="Unassembled WGS sequence"/>
</dbReference>
<sequence>MIRPVDLNPFRNPIRIRLLNALEPGFVLAHSGELIPRTPDDQGGSVMFVDRLDQGLGVMRVFKERK</sequence>
<reference evidence="2" key="1">
    <citation type="submission" date="2016-10" db="EMBL/GenBank/DDBJ databases">
        <authorList>
            <person name="Jeantristanb JTB J.-T."/>
            <person name="Ricardo R."/>
        </authorList>
    </citation>
    <scope>NUCLEOTIDE SEQUENCE [LARGE SCALE GENOMIC DNA]</scope>
</reference>
<accession>A0A2X0NJV6</accession>
<name>A0A2X0NJV6_9BASI</name>